<evidence type="ECO:0000259" key="3">
    <source>
        <dbReference type="PROSITE" id="PS51272"/>
    </source>
</evidence>
<feature type="domain" description="SLH" evidence="3">
    <location>
        <begin position="261"/>
        <end position="324"/>
    </location>
</feature>
<keyword evidence="1" id="KW-0802">TPR repeat</keyword>
<feature type="signal peptide" evidence="2">
    <location>
        <begin position="1"/>
        <end position="22"/>
    </location>
</feature>
<feature type="domain" description="SLH" evidence="3">
    <location>
        <begin position="330"/>
        <end position="386"/>
    </location>
</feature>
<evidence type="ECO:0000256" key="2">
    <source>
        <dbReference type="SAM" id="SignalP"/>
    </source>
</evidence>
<dbReference type="PANTHER" id="PTHR43308">
    <property type="entry name" value="OUTER MEMBRANE PROTEIN ALPHA-RELATED"/>
    <property type="match status" value="1"/>
</dbReference>
<keyword evidence="2" id="KW-0732">Signal</keyword>
<dbReference type="Gene3D" id="1.25.40.10">
    <property type="entry name" value="Tetratricopeptide repeat domain"/>
    <property type="match status" value="1"/>
</dbReference>
<dbReference type="InterPro" id="IPR051465">
    <property type="entry name" value="Cell_Envelope_Struct_Comp"/>
</dbReference>
<dbReference type="Proteomes" id="UP000886005">
    <property type="component" value="Unassembled WGS sequence"/>
</dbReference>
<dbReference type="InterPro" id="IPR011990">
    <property type="entry name" value="TPR-like_helical_dom_sf"/>
</dbReference>
<proteinExistence type="predicted"/>
<evidence type="ECO:0000256" key="1">
    <source>
        <dbReference type="PROSITE-ProRule" id="PRU00339"/>
    </source>
</evidence>
<evidence type="ECO:0000313" key="4">
    <source>
        <dbReference type="EMBL" id="HED10722.1"/>
    </source>
</evidence>
<dbReference type="Pfam" id="PF00395">
    <property type="entry name" value="SLH"/>
    <property type="match status" value="2"/>
</dbReference>
<dbReference type="SUPFAM" id="SSF48452">
    <property type="entry name" value="TPR-like"/>
    <property type="match status" value="1"/>
</dbReference>
<dbReference type="SMART" id="SM00028">
    <property type="entry name" value="TPR"/>
    <property type="match status" value="4"/>
</dbReference>
<gene>
    <name evidence="4" type="ORF">ENJ10_08535</name>
</gene>
<name>A0A7V1PUV1_CALAY</name>
<dbReference type="PROSITE" id="PS50005">
    <property type="entry name" value="TPR"/>
    <property type="match status" value="1"/>
</dbReference>
<feature type="repeat" description="TPR" evidence="1">
    <location>
        <begin position="148"/>
        <end position="181"/>
    </location>
</feature>
<dbReference type="PANTHER" id="PTHR43308:SF5">
    <property type="entry name" value="S-LAYER PROTEIN _ PEPTIDOGLYCAN ENDO-BETA-N-ACETYLGLUCOSAMINIDASE"/>
    <property type="match status" value="1"/>
</dbReference>
<dbReference type="Pfam" id="PF13181">
    <property type="entry name" value="TPR_8"/>
    <property type="match status" value="1"/>
</dbReference>
<dbReference type="EMBL" id="DRLD01000233">
    <property type="protein sequence ID" value="HED10722.1"/>
    <property type="molecule type" value="Genomic_DNA"/>
</dbReference>
<dbReference type="InterPro" id="IPR001119">
    <property type="entry name" value="SLH_dom"/>
</dbReference>
<organism evidence="4">
    <name type="scientific">Caldithrix abyssi</name>
    <dbReference type="NCBI Taxonomy" id="187145"/>
    <lineage>
        <taxon>Bacteria</taxon>
        <taxon>Pseudomonadati</taxon>
        <taxon>Calditrichota</taxon>
        <taxon>Calditrichia</taxon>
        <taxon>Calditrichales</taxon>
        <taxon>Calditrichaceae</taxon>
        <taxon>Caldithrix</taxon>
    </lineage>
</organism>
<dbReference type="PROSITE" id="PS51257">
    <property type="entry name" value="PROKAR_LIPOPROTEIN"/>
    <property type="match status" value="1"/>
</dbReference>
<dbReference type="InterPro" id="IPR019734">
    <property type="entry name" value="TPR_rpt"/>
</dbReference>
<sequence length="386" mass="42942">MKISTKNIFIFLALALFLASCSGPKERKAASTLDTPEYHYTQGQKFLKNGDLANAEREFKLAKSLKDKFAPAFEGLAVVALERNQLKKAEKLIDQALSRDDDWTPAQVAQGRLLMLREKYDDAVDEFQDAIDDVDDSGTVKDKKAVKMDAWYWMGETYKRWGKYNKAQNAFQNILKLDNTDTRAGLAIKELAEYFAAVAGQSPELQKIARQKEVTRADIAVLFVTELPLDKIFRKSPNRQAVKFSAPGQSVMGKPQVQNASDLGIKDVPDSHWAKSFIKKAVESGIMQLYPDGTFKPDAKVNRAELAMLIQNFMVKAYDDPSIETKHFGDASPFADVLNTSPIFNAVMVVSTRGVMPGKDDGTFQPLGPVSGAESLNIIRNLKAKF</sequence>
<dbReference type="PROSITE" id="PS51272">
    <property type="entry name" value="SLH"/>
    <property type="match status" value="2"/>
</dbReference>
<reference evidence="4" key="1">
    <citation type="journal article" date="2020" name="mSystems">
        <title>Genome- and Community-Level Interaction Insights into Carbon Utilization and Element Cycling Functions of Hydrothermarchaeota in Hydrothermal Sediment.</title>
        <authorList>
            <person name="Zhou Z."/>
            <person name="Liu Y."/>
            <person name="Xu W."/>
            <person name="Pan J."/>
            <person name="Luo Z.H."/>
            <person name="Li M."/>
        </authorList>
    </citation>
    <scope>NUCLEOTIDE SEQUENCE [LARGE SCALE GENOMIC DNA]</scope>
    <source>
        <strain evidence="4">HyVt-456</strain>
    </source>
</reference>
<accession>A0A7V1PUV1</accession>
<feature type="chain" id="PRO_5030941561" evidence="2">
    <location>
        <begin position="23"/>
        <end position="386"/>
    </location>
</feature>
<comment type="caution">
    <text evidence="4">The sequence shown here is derived from an EMBL/GenBank/DDBJ whole genome shotgun (WGS) entry which is preliminary data.</text>
</comment>
<protein>
    <submittedName>
        <fullName evidence="4">Tetratricopeptide repeat protein</fullName>
    </submittedName>
</protein>
<dbReference type="AlphaFoldDB" id="A0A7V1PUV1"/>